<sequence>MLGFMRSACLLVCGILSVCVADHEPFLQSVEYNEGAYGKYVTQNFTSAEVVAPILNVAQSFTNCDDGSYLFITPRGEEATPTLVVLDASGSLIWTTNDYSGQLYNLQVQEYKGKKYLTFWAGNDSVGGHGEGLYYIVRPGLVYELSSFIANAPLQLDQHYNLYRTVNAANGLGADLHSFTITPSGSAILTAYDIIEADLSGVRSGGSRPPPARMRRGYVWDCVFQEVDLETGELLFEWRASEHFDFTQSYDHMRAASQKEPWDWFHINSVEKDAAGNYLISSRHLRTIAYISGATGDVLWRLGGKSNSFQDLSDGHATTFIGQHDAHWASSNAITFFDNRADWTVHTEHRSLGTRVELDFEAMTATLAMQYVHPEEVYSVAQGSYQTLPNGNVLLGYGNNGVITEFAADGTVLCNAYFEPTHDWTSGNVQSYRNMKFNWTGLPITEPSLVLKDGVLYISWLGSTEVRQWLLQHSSASDSTYRELLTLPKNGFETEVDLDADMRFRKYVQVTALDMDGRPLAVSNAVDVGDIASLSEDEPWEDDAGDLDDFEDDTEAEHVAEQDDALEDVQLLLGFAVLALLSSLLVCWLWFRSSFFQQWRAGHDGEDGETGKDGMAFGPSDVQSRSRQYLARLASRITGSGRAWYVPLGQDEQTDMPLEERNDVRRPGFR</sequence>
<dbReference type="EMBL" id="JAVFHQ010000003">
    <property type="protein sequence ID" value="KAK4549636.1"/>
    <property type="molecule type" value="Genomic_DNA"/>
</dbReference>
<evidence type="ECO:0000256" key="2">
    <source>
        <dbReference type="SAM" id="SignalP"/>
    </source>
</evidence>
<accession>A0AAV9JVK8</accession>
<feature type="transmembrane region" description="Helical" evidence="1">
    <location>
        <begin position="571"/>
        <end position="591"/>
    </location>
</feature>
<gene>
    <name evidence="3" type="ORF">LTR36_004937</name>
</gene>
<keyword evidence="1" id="KW-0812">Transmembrane</keyword>
<dbReference type="SUPFAM" id="SSF50998">
    <property type="entry name" value="Quinoprotein alcohol dehydrogenase-like"/>
    <property type="match status" value="1"/>
</dbReference>
<protein>
    <recommendedName>
        <fullName evidence="5">ASST-domain-containing protein</fullName>
    </recommendedName>
</protein>
<feature type="chain" id="PRO_5043676077" description="ASST-domain-containing protein" evidence="2">
    <location>
        <begin position="22"/>
        <end position="670"/>
    </location>
</feature>
<proteinExistence type="predicted"/>
<dbReference type="Proteomes" id="UP001324427">
    <property type="component" value="Unassembled WGS sequence"/>
</dbReference>
<evidence type="ECO:0000313" key="3">
    <source>
        <dbReference type="EMBL" id="KAK4549636.1"/>
    </source>
</evidence>
<comment type="caution">
    <text evidence="3">The sequence shown here is derived from an EMBL/GenBank/DDBJ whole genome shotgun (WGS) entry which is preliminary data.</text>
</comment>
<dbReference type="AlphaFoldDB" id="A0AAV9JVK8"/>
<dbReference type="InterPro" id="IPR053143">
    <property type="entry name" value="Arylsulfate_ST"/>
</dbReference>
<keyword evidence="1" id="KW-0472">Membrane</keyword>
<evidence type="ECO:0000256" key="1">
    <source>
        <dbReference type="SAM" id="Phobius"/>
    </source>
</evidence>
<dbReference type="PANTHER" id="PTHR35340:SF5">
    <property type="entry name" value="ASST-DOMAIN-CONTAINING PROTEIN"/>
    <property type="match status" value="1"/>
</dbReference>
<keyword evidence="2" id="KW-0732">Signal</keyword>
<name>A0AAV9JVK8_9PEZI</name>
<dbReference type="Pfam" id="PF14269">
    <property type="entry name" value="Arylsulfotran_2"/>
    <property type="match status" value="1"/>
</dbReference>
<dbReference type="InterPro" id="IPR011047">
    <property type="entry name" value="Quinoprotein_ADH-like_sf"/>
</dbReference>
<evidence type="ECO:0008006" key="5">
    <source>
        <dbReference type="Google" id="ProtNLM"/>
    </source>
</evidence>
<keyword evidence="1" id="KW-1133">Transmembrane helix</keyword>
<keyword evidence="4" id="KW-1185">Reference proteome</keyword>
<evidence type="ECO:0000313" key="4">
    <source>
        <dbReference type="Proteomes" id="UP001324427"/>
    </source>
</evidence>
<feature type="signal peptide" evidence="2">
    <location>
        <begin position="1"/>
        <end position="21"/>
    </location>
</feature>
<reference evidence="3 4" key="1">
    <citation type="submission" date="2021-11" db="EMBL/GenBank/DDBJ databases">
        <title>Black yeast isolated from Biological Soil Crust.</title>
        <authorList>
            <person name="Kurbessoian T."/>
        </authorList>
    </citation>
    <scope>NUCLEOTIDE SEQUENCE [LARGE SCALE GENOMIC DNA]</scope>
    <source>
        <strain evidence="3 4">CCFEE 5522</strain>
    </source>
</reference>
<organism evidence="3 4">
    <name type="scientific">Oleoguttula mirabilis</name>
    <dbReference type="NCBI Taxonomy" id="1507867"/>
    <lineage>
        <taxon>Eukaryota</taxon>
        <taxon>Fungi</taxon>
        <taxon>Dikarya</taxon>
        <taxon>Ascomycota</taxon>
        <taxon>Pezizomycotina</taxon>
        <taxon>Dothideomycetes</taxon>
        <taxon>Dothideomycetidae</taxon>
        <taxon>Mycosphaerellales</taxon>
        <taxon>Teratosphaeriaceae</taxon>
        <taxon>Oleoguttula</taxon>
    </lineage>
</organism>
<dbReference type="PANTHER" id="PTHR35340">
    <property type="entry name" value="PQQ ENZYME REPEAT PROTEIN-RELATED"/>
    <property type="match status" value="1"/>
</dbReference>
<dbReference type="InterPro" id="IPR039535">
    <property type="entry name" value="ASST-like"/>
</dbReference>